<dbReference type="OrthoDB" id="10070995at2759"/>
<organism evidence="1">
    <name type="scientific">Loa loa</name>
    <name type="common">Eye worm</name>
    <name type="synonym">Filaria loa</name>
    <dbReference type="NCBI Taxonomy" id="7209"/>
    <lineage>
        <taxon>Eukaryota</taxon>
        <taxon>Metazoa</taxon>
        <taxon>Ecdysozoa</taxon>
        <taxon>Nematoda</taxon>
        <taxon>Chromadorea</taxon>
        <taxon>Rhabditida</taxon>
        <taxon>Spirurina</taxon>
        <taxon>Spiruromorpha</taxon>
        <taxon>Filarioidea</taxon>
        <taxon>Onchocercidae</taxon>
        <taxon>Loa</taxon>
    </lineage>
</organism>
<dbReference type="InParanoid" id="A0A1S0TTE5"/>
<dbReference type="EMBL" id="JH712527">
    <property type="protein sequence ID" value="EFO19768.1"/>
    <property type="molecule type" value="Genomic_DNA"/>
</dbReference>
<gene>
    <name evidence="1" type="ORF">LOAG_08724</name>
</gene>
<dbReference type="RefSeq" id="XP_003144302.1">
    <property type="nucleotide sequence ID" value="XM_003144254.1"/>
</dbReference>
<dbReference type="PANTHER" id="PTHR44826">
    <property type="entry name" value="SPORE COAT PROTEIN SP85"/>
    <property type="match status" value="1"/>
</dbReference>
<dbReference type="KEGG" id="loa:LOAG_08724"/>
<dbReference type="OMA" id="MTPTMQP"/>
<accession>A0A1S0TTE5</accession>
<dbReference type="AlphaFoldDB" id="A0A1S0TTE5"/>
<dbReference type="GeneID" id="9946152"/>
<sequence length="149" mass="16220">MCPLIRHSIDPLSTGLPILGQSVHPSVRPSTHPSVRPSILSSVRPSICPSVLPSTRPFVYPSVRLCVRQSVCPSMCPSICPTNPSIRQSICPSVCPSASTYPPICLTVRPSIHFSICLPVIHQCFHPPVRQSVHLSVRYFAYPSVNASI</sequence>
<protein>
    <submittedName>
        <fullName evidence="1">Uncharacterized protein</fullName>
    </submittedName>
</protein>
<evidence type="ECO:0000313" key="1">
    <source>
        <dbReference type="EMBL" id="EFO19768.1"/>
    </source>
</evidence>
<dbReference type="PANTHER" id="PTHR44826:SF5">
    <property type="entry name" value="DYNEIN HEAVY CHAIN"/>
    <property type="match status" value="1"/>
</dbReference>
<dbReference type="CTD" id="9946152"/>
<reference evidence="1" key="1">
    <citation type="submission" date="2012-04" db="EMBL/GenBank/DDBJ databases">
        <title>The Genome Sequence of Loa loa.</title>
        <authorList>
            <consortium name="The Broad Institute Genome Sequencing Platform"/>
            <consortium name="Broad Institute Genome Sequencing Center for Infectious Disease"/>
            <person name="Nutman T.B."/>
            <person name="Fink D.L."/>
            <person name="Russ C."/>
            <person name="Young S."/>
            <person name="Zeng Q."/>
            <person name="Gargeya S."/>
            <person name="Alvarado L."/>
            <person name="Berlin A."/>
            <person name="Chapman S.B."/>
            <person name="Chen Z."/>
            <person name="Freedman E."/>
            <person name="Gellesch M."/>
            <person name="Goldberg J."/>
            <person name="Griggs A."/>
            <person name="Gujja S."/>
            <person name="Heilman E.R."/>
            <person name="Heiman D."/>
            <person name="Howarth C."/>
            <person name="Mehta T."/>
            <person name="Neiman D."/>
            <person name="Pearson M."/>
            <person name="Roberts A."/>
            <person name="Saif S."/>
            <person name="Shea T."/>
            <person name="Shenoy N."/>
            <person name="Sisk P."/>
            <person name="Stolte C."/>
            <person name="Sykes S."/>
            <person name="White J."/>
            <person name="Yandava C."/>
            <person name="Haas B."/>
            <person name="Henn M.R."/>
            <person name="Nusbaum C."/>
            <person name="Birren B."/>
        </authorList>
    </citation>
    <scope>NUCLEOTIDE SEQUENCE [LARGE SCALE GENOMIC DNA]</scope>
</reference>
<proteinExistence type="predicted"/>
<dbReference type="InterPro" id="IPR051860">
    <property type="entry name" value="Plasmodium_CSP_Invasion"/>
</dbReference>
<name>A0A1S0TTE5_LOALO</name>